<gene>
    <name evidence="2" type="ORF">KCG34_06550</name>
</gene>
<feature type="transmembrane region" description="Helical" evidence="1">
    <location>
        <begin position="6"/>
        <end position="27"/>
    </location>
</feature>
<dbReference type="RefSeq" id="WP_211939588.1">
    <property type="nucleotide sequence ID" value="NZ_CP073078.1"/>
</dbReference>
<keyword evidence="1" id="KW-1133">Transmembrane helix</keyword>
<feature type="transmembrane region" description="Helical" evidence="1">
    <location>
        <begin position="67"/>
        <end position="87"/>
    </location>
</feature>
<feature type="transmembrane region" description="Helical" evidence="1">
    <location>
        <begin position="39"/>
        <end position="61"/>
    </location>
</feature>
<keyword evidence="3" id="KW-1185">Reference proteome</keyword>
<name>A0A975IXL5_9CAUL</name>
<keyword evidence="1" id="KW-0812">Transmembrane</keyword>
<reference evidence="2" key="1">
    <citation type="submission" date="2021-04" db="EMBL/GenBank/DDBJ databases">
        <title>The complete genome sequence of Caulobacter sp. S6.</title>
        <authorList>
            <person name="Tang Y."/>
            <person name="Ouyang W."/>
            <person name="Liu Q."/>
            <person name="Huang B."/>
            <person name="Guo Z."/>
            <person name="Lei P."/>
        </authorList>
    </citation>
    <scope>NUCLEOTIDE SEQUENCE</scope>
    <source>
        <strain evidence="2">S6</strain>
    </source>
</reference>
<dbReference type="KEGG" id="caul:KCG34_06550"/>
<keyword evidence="1" id="KW-0472">Membrane</keyword>
<evidence type="ECO:0000313" key="2">
    <source>
        <dbReference type="EMBL" id="QUD89536.1"/>
    </source>
</evidence>
<evidence type="ECO:0000256" key="1">
    <source>
        <dbReference type="SAM" id="Phobius"/>
    </source>
</evidence>
<protein>
    <recommendedName>
        <fullName evidence="4">ATP synthase subunit I</fullName>
    </recommendedName>
</protein>
<evidence type="ECO:0008006" key="4">
    <source>
        <dbReference type="Google" id="ProtNLM"/>
    </source>
</evidence>
<evidence type="ECO:0000313" key="3">
    <source>
        <dbReference type="Proteomes" id="UP000676409"/>
    </source>
</evidence>
<proteinExistence type="predicted"/>
<organism evidence="2 3">
    <name type="scientific">Phenylobacterium montanum</name>
    <dbReference type="NCBI Taxonomy" id="2823693"/>
    <lineage>
        <taxon>Bacteria</taxon>
        <taxon>Pseudomonadati</taxon>
        <taxon>Pseudomonadota</taxon>
        <taxon>Alphaproteobacteria</taxon>
        <taxon>Caulobacterales</taxon>
        <taxon>Caulobacteraceae</taxon>
        <taxon>Phenylobacterium</taxon>
    </lineage>
</organism>
<dbReference type="AlphaFoldDB" id="A0A975IXL5"/>
<dbReference type="Pfam" id="PF12966">
    <property type="entry name" value="AtpR"/>
    <property type="match status" value="1"/>
</dbReference>
<accession>A0A975IXL5</accession>
<dbReference type="EMBL" id="CP073078">
    <property type="protein sequence ID" value="QUD89536.1"/>
    <property type="molecule type" value="Genomic_DNA"/>
</dbReference>
<dbReference type="InterPro" id="IPR017581">
    <property type="entry name" value="AtpR-like"/>
</dbReference>
<dbReference type="Proteomes" id="UP000676409">
    <property type="component" value="Chromosome"/>
</dbReference>
<sequence length="90" mass="9046">MNASGAVNLAMFGLAGLALGAASLTALRVNTSLYISGPLWRPLGLHAARLAIVAAVLVWAARQGPGPLIAIAAGLVLARPIAIRALGRTP</sequence>